<dbReference type="AlphaFoldDB" id="A0A023EZW0"/>
<feature type="non-terminal residue" evidence="8">
    <location>
        <position position="1"/>
    </location>
</feature>
<name>A0A023EZW0_TRIIF</name>
<dbReference type="Pfam" id="PF13913">
    <property type="entry name" value="zf-C2HC_2"/>
    <property type="match status" value="2"/>
</dbReference>
<reference evidence="8" key="1">
    <citation type="journal article" date="2014" name="PLoS Negl. Trop. Dis.">
        <title>An updated insight into the Sialotranscriptome of Triatoma infestans: developmental stage and geographic variations.</title>
        <authorList>
            <person name="Schwarz A."/>
            <person name="Medrano-Mercado N."/>
            <person name="Schaub G.A."/>
            <person name="Struchiner C.J."/>
            <person name="Bargues M.D."/>
            <person name="Levy M.Z."/>
            <person name="Ribeiro J.M."/>
        </authorList>
    </citation>
    <scope>NUCLEOTIDE SEQUENCE</scope>
    <source>
        <strain evidence="8">Chile</strain>
        <tissue evidence="8">Salivary glands</tissue>
    </source>
</reference>
<feature type="compositionally biased region" description="Polar residues" evidence="6">
    <location>
        <begin position="194"/>
        <end position="212"/>
    </location>
</feature>
<evidence type="ECO:0000256" key="6">
    <source>
        <dbReference type="SAM" id="MobiDB-lite"/>
    </source>
</evidence>
<keyword evidence="1" id="KW-0479">Metal-binding</keyword>
<dbReference type="EMBL" id="GBBI01004678">
    <property type="protein sequence ID" value="JAC14034.1"/>
    <property type="molecule type" value="mRNA"/>
</dbReference>
<dbReference type="InterPro" id="IPR026319">
    <property type="entry name" value="ZC2HC1A/B-like"/>
</dbReference>
<feature type="compositionally biased region" description="Polar residues" evidence="6">
    <location>
        <begin position="456"/>
        <end position="466"/>
    </location>
</feature>
<evidence type="ECO:0000256" key="3">
    <source>
        <dbReference type="ARBA" id="ARBA00022771"/>
    </source>
</evidence>
<dbReference type="PANTHER" id="PTHR13555">
    <property type="entry name" value="C2H2 ZINC FINGER CGI-62-RELATED"/>
    <property type="match status" value="1"/>
</dbReference>
<keyword evidence="4" id="KW-0862">Zinc</keyword>
<organism evidence="8">
    <name type="scientific">Triatoma infestans</name>
    <name type="common">Assassin bug</name>
    <dbReference type="NCBI Taxonomy" id="30076"/>
    <lineage>
        <taxon>Eukaryota</taxon>
        <taxon>Metazoa</taxon>
        <taxon>Ecdysozoa</taxon>
        <taxon>Arthropoda</taxon>
        <taxon>Hexapoda</taxon>
        <taxon>Insecta</taxon>
        <taxon>Pterygota</taxon>
        <taxon>Neoptera</taxon>
        <taxon>Paraneoptera</taxon>
        <taxon>Hemiptera</taxon>
        <taxon>Heteroptera</taxon>
        <taxon>Panheteroptera</taxon>
        <taxon>Cimicomorpha</taxon>
        <taxon>Reduviidae</taxon>
        <taxon>Triatominae</taxon>
        <taxon>Triatoma</taxon>
    </lineage>
</organism>
<evidence type="ECO:0000256" key="2">
    <source>
        <dbReference type="ARBA" id="ARBA00022737"/>
    </source>
</evidence>
<feature type="compositionally biased region" description="Polar residues" evidence="6">
    <location>
        <begin position="309"/>
        <end position="323"/>
    </location>
</feature>
<dbReference type="InterPro" id="IPR049899">
    <property type="entry name" value="Znf_C2HC_C3H"/>
</dbReference>
<evidence type="ECO:0000256" key="4">
    <source>
        <dbReference type="ARBA" id="ARBA00022833"/>
    </source>
</evidence>
<keyword evidence="2" id="KW-0677">Repeat</keyword>
<evidence type="ECO:0000256" key="5">
    <source>
        <dbReference type="PROSITE-ProRule" id="PRU01371"/>
    </source>
</evidence>
<evidence type="ECO:0000313" key="8">
    <source>
        <dbReference type="EMBL" id="JAC14034.1"/>
    </source>
</evidence>
<dbReference type="PROSITE" id="PS52027">
    <property type="entry name" value="ZF_C2HC_C3H"/>
    <property type="match status" value="1"/>
</dbReference>
<keyword evidence="3 5" id="KW-0863">Zinc-finger</keyword>
<feature type="compositionally biased region" description="Polar residues" evidence="6">
    <location>
        <begin position="219"/>
        <end position="229"/>
    </location>
</feature>
<accession>A0A023EZW0</accession>
<feature type="compositionally biased region" description="Basic and acidic residues" evidence="6">
    <location>
        <begin position="165"/>
        <end position="192"/>
    </location>
</feature>
<dbReference type="GO" id="GO:0008270">
    <property type="term" value="F:zinc ion binding"/>
    <property type="evidence" value="ECO:0007669"/>
    <property type="project" value="UniProtKB-KW"/>
</dbReference>
<dbReference type="PANTHER" id="PTHR13555:SF5">
    <property type="entry name" value="ZINC-FINGER OF A C2HC-TYPE"/>
    <property type="match status" value="1"/>
</dbReference>
<feature type="region of interest" description="Disordered" evidence="6">
    <location>
        <begin position="447"/>
        <end position="466"/>
    </location>
</feature>
<evidence type="ECO:0000256" key="1">
    <source>
        <dbReference type="ARBA" id="ARBA00022723"/>
    </source>
</evidence>
<sequence>PILFACGSCGRTFLPEVLAKHTKVCEKTLMKKRKTFDSSKQRLQGTELEVYANLTPIIKNKKKDEAVKTKTSPAKWKEKQADLVKTVQPTKKTSNTPSVAITGKPSDHQKCPFCERFFGPKAYGRHVEWCKGQQLKFKNTNINIEARERLQVRTGYRAPLPNKVLTRDKYQPGGRRSRDPSLTKADTTKPKINEQVNRSQTFSISKSPVRGQTTERSKINQTPNVNLKSPMTMRKINLETDSTSTPLKTVVSPKIRSNSSSEKSDIDRYDPFASAEQQMMELFSSDSQREATNENKNQKNDNFSNNNNVSERYTEQTTPDLQKSSTTSPIESPPPLSAFAVYTRKPTPTDNLLTSLDDNKVASNNDNEIVADIDNNLGIVTRSSPIALINKPLDDLEKELLLNNLESCSVVSIDSVVDCNKNTPSASSSLAGGKYFRSNSDIVAPRYRPAGGDGTYKSNSAGSGRSSNKYKLNMQQMLFGDSPPPSTLANSNLSVTVDKPTDDINAATVGLLEECEAELMLELEKMLNAHSLATTTTNTPPSPQLPSIQSSFAICSSDDQPETVDKLSGDKRSVGNTTIDSAYSSLTRVLSEGGGDTAKLEQSRFCHECGTQYPVAVAKFCCYCGMRRIAI</sequence>
<feature type="region of interest" description="Disordered" evidence="6">
    <location>
        <begin position="161"/>
        <end position="267"/>
    </location>
</feature>
<protein>
    <recommendedName>
        <fullName evidence="7">C2HC/C3H-type domain-containing protein</fullName>
    </recommendedName>
</protein>
<feature type="region of interest" description="Disordered" evidence="6">
    <location>
        <begin position="284"/>
        <end position="338"/>
    </location>
</feature>
<proteinExistence type="evidence at transcript level"/>
<evidence type="ECO:0000259" key="7">
    <source>
        <dbReference type="PROSITE" id="PS52027"/>
    </source>
</evidence>
<feature type="compositionally biased region" description="Basic and acidic residues" evidence="6">
    <location>
        <begin position="287"/>
        <end position="299"/>
    </location>
</feature>
<feature type="domain" description="C2HC/C3H-type" evidence="7">
    <location>
        <begin position="2"/>
        <end position="31"/>
    </location>
</feature>
<dbReference type="Gene3D" id="3.30.160.60">
    <property type="entry name" value="Classic Zinc Finger"/>
    <property type="match status" value="1"/>
</dbReference>